<dbReference type="InterPro" id="IPR029069">
    <property type="entry name" value="HotDog_dom_sf"/>
</dbReference>
<accession>A0A1J5RR46</accession>
<dbReference type="Pfam" id="PF09500">
    <property type="entry name" value="YiiD_C"/>
    <property type="match status" value="1"/>
</dbReference>
<reference evidence="2" key="1">
    <citation type="submission" date="2016-10" db="EMBL/GenBank/DDBJ databases">
        <title>Sequence of Gallionella enrichment culture.</title>
        <authorList>
            <person name="Poehlein A."/>
            <person name="Muehling M."/>
            <person name="Daniel R."/>
        </authorList>
    </citation>
    <scope>NUCLEOTIDE SEQUENCE</scope>
</reference>
<proteinExistence type="predicted"/>
<dbReference type="SUPFAM" id="SSF54637">
    <property type="entry name" value="Thioesterase/thiol ester dehydrase-isomerase"/>
    <property type="match status" value="1"/>
</dbReference>
<organism evidence="2">
    <name type="scientific">mine drainage metagenome</name>
    <dbReference type="NCBI Taxonomy" id="410659"/>
    <lineage>
        <taxon>unclassified sequences</taxon>
        <taxon>metagenomes</taxon>
        <taxon>ecological metagenomes</taxon>
    </lineage>
</organism>
<dbReference type="AlphaFoldDB" id="A0A1J5RR46"/>
<dbReference type="Gene3D" id="3.10.129.10">
    <property type="entry name" value="Hotdog Thioesterase"/>
    <property type="match status" value="1"/>
</dbReference>
<gene>
    <name evidence="2" type="ORF">GALL_235950</name>
</gene>
<comment type="caution">
    <text evidence="2">The sequence shown here is derived from an EMBL/GenBank/DDBJ whole genome shotgun (WGS) entry which is preliminary data.</text>
</comment>
<protein>
    <submittedName>
        <fullName evidence="2">Putative thioesterase</fullName>
    </submittedName>
</protein>
<dbReference type="InterPro" id="IPR012660">
    <property type="entry name" value="YiiD_C"/>
</dbReference>
<name>A0A1J5RR46_9ZZZZ</name>
<evidence type="ECO:0000259" key="1">
    <source>
        <dbReference type="Pfam" id="PF09500"/>
    </source>
</evidence>
<feature type="domain" description="Thioesterase putative" evidence="1">
    <location>
        <begin position="4"/>
        <end position="59"/>
    </location>
</feature>
<evidence type="ECO:0000313" key="2">
    <source>
        <dbReference type="EMBL" id="OIQ94447.1"/>
    </source>
</evidence>
<dbReference type="EMBL" id="MLJW01000186">
    <property type="protein sequence ID" value="OIQ94447.1"/>
    <property type="molecule type" value="Genomic_DNA"/>
</dbReference>
<sequence length="60" mass="6343">MTPQALQDYLHGHIPLSKAMAVEVRTASPKGFCLVAPLTPNINHRDTVFGGSASAVTIIV</sequence>